<dbReference type="AlphaFoldDB" id="A0A1J5SBZ5"/>
<dbReference type="EMBL" id="MLJW01000046">
    <property type="protein sequence ID" value="OIR06025.1"/>
    <property type="molecule type" value="Genomic_DNA"/>
</dbReference>
<organism evidence="4">
    <name type="scientific">mine drainage metagenome</name>
    <dbReference type="NCBI Taxonomy" id="410659"/>
    <lineage>
        <taxon>unclassified sequences</taxon>
        <taxon>metagenomes</taxon>
        <taxon>ecological metagenomes</taxon>
    </lineage>
</organism>
<evidence type="ECO:0000259" key="3">
    <source>
        <dbReference type="PROSITE" id="PS51898"/>
    </source>
</evidence>
<name>A0A1J5SBZ5_9ZZZZ</name>
<sequence>MQQLEANQQDPTLENIVLLADRNTSVQQWSRPTVRLYRSAILFHIENQRIAGIISSEDAAKFEKLLKSLKGRPGRSERTSAKKAKHANELAIKRLAEKLDSSRSTVAVLAKRLFLSSVMVGLRPAEWFSAQLDDDKLVVKNGKSTNGRGTGEYRTIDLRTPVLMIDRQKIKFIENTLSIIQAASSPDKSNAELMTDIRQVVRRCGITSGGRNITIYTARHQFSANMKAAGLSKREIANLMGHASPNTASTHYGRGVSGHQSFRQRKAPGVVMENRT</sequence>
<feature type="region of interest" description="Disordered" evidence="2">
    <location>
        <begin position="252"/>
        <end position="276"/>
    </location>
</feature>
<accession>A0A1J5SBZ5</accession>
<dbReference type="GO" id="GO:0006310">
    <property type="term" value="P:DNA recombination"/>
    <property type="evidence" value="ECO:0007669"/>
    <property type="project" value="UniProtKB-KW"/>
</dbReference>
<dbReference type="Gene3D" id="1.10.443.10">
    <property type="entry name" value="Intergrase catalytic core"/>
    <property type="match status" value="1"/>
</dbReference>
<dbReference type="SUPFAM" id="SSF56349">
    <property type="entry name" value="DNA breaking-rejoining enzymes"/>
    <property type="match status" value="1"/>
</dbReference>
<dbReference type="InterPro" id="IPR013762">
    <property type="entry name" value="Integrase-like_cat_sf"/>
</dbReference>
<dbReference type="InterPro" id="IPR002104">
    <property type="entry name" value="Integrase_catalytic"/>
</dbReference>
<reference evidence="4" key="1">
    <citation type="submission" date="2016-10" db="EMBL/GenBank/DDBJ databases">
        <title>Sequence of Gallionella enrichment culture.</title>
        <authorList>
            <person name="Poehlein A."/>
            <person name="Muehling M."/>
            <person name="Daniel R."/>
        </authorList>
    </citation>
    <scope>NUCLEOTIDE SEQUENCE</scope>
</reference>
<dbReference type="Pfam" id="PF00589">
    <property type="entry name" value="Phage_integrase"/>
    <property type="match status" value="1"/>
</dbReference>
<feature type="domain" description="Tyr recombinase" evidence="3">
    <location>
        <begin position="82"/>
        <end position="267"/>
    </location>
</feature>
<evidence type="ECO:0000313" key="4">
    <source>
        <dbReference type="EMBL" id="OIR06025.1"/>
    </source>
</evidence>
<dbReference type="PROSITE" id="PS51898">
    <property type="entry name" value="TYR_RECOMBINASE"/>
    <property type="match status" value="1"/>
</dbReference>
<dbReference type="GO" id="GO:0003677">
    <property type="term" value="F:DNA binding"/>
    <property type="evidence" value="ECO:0007669"/>
    <property type="project" value="InterPro"/>
</dbReference>
<gene>
    <name evidence="4" type="ORF">GALL_118220</name>
</gene>
<keyword evidence="1" id="KW-0233">DNA recombination</keyword>
<dbReference type="GO" id="GO:0015074">
    <property type="term" value="P:DNA integration"/>
    <property type="evidence" value="ECO:0007669"/>
    <property type="project" value="InterPro"/>
</dbReference>
<evidence type="ECO:0000256" key="2">
    <source>
        <dbReference type="SAM" id="MobiDB-lite"/>
    </source>
</evidence>
<proteinExistence type="predicted"/>
<evidence type="ECO:0000256" key="1">
    <source>
        <dbReference type="ARBA" id="ARBA00023172"/>
    </source>
</evidence>
<comment type="caution">
    <text evidence="4">The sequence shown here is derived from an EMBL/GenBank/DDBJ whole genome shotgun (WGS) entry which is preliminary data.</text>
</comment>
<dbReference type="InterPro" id="IPR011010">
    <property type="entry name" value="DNA_brk_join_enz"/>
</dbReference>
<protein>
    <submittedName>
        <fullName evidence="4">Phage integrase family protein</fullName>
    </submittedName>
</protein>